<reference evidence="3" key="1">
    <citation type="journal article" date="2011" name="Proc. Natl. Acad. Sci. U.S.A.">
        <title>Obligate biotrophy features unraveled by the genomic analysis of rust fungi.</title>
        <authorList>
            <person name="Duplessis S."/>
            <person name="Cuomo C.A."/>
            <person name="Lin Y.-C."/>
            <person name="Aerts A."/>
            <person name="Tisserant E."/>
            <person name="Veneault-Fourrey C."/>
            <person name="Joly D.L."/>
            <person name="Hacquard S."/>
            <person name="Amselem J."/>
            <person name="Cantarel B.L."/>
            <person name="Chiu R."/>
            <person name="Coutinho P.M."/>
            <person name="Feau N."/>
            <person name="Field M."/>
            <person name="Frey P."/>
            <person name="Gelhaye E."/>
            <person name="Goldberg J."/>
            <person name="Grabherr M.G."/>
            <person name="Kodira C.D."/>
            <person name="Kohler A."/>
            <person name="Kuees U."/>
            <person name="Lindquist E.A."/>
            <person name="Lucas S.M."/>
            <person name="Mago R."/>
            <person name="Mauceli E."/>
            <person name="Morin E."/>
            <person name="Murat C."/>
            <person name="Pangilinan J.L."/>
            <person name="Park R."/>
            <person name="Pearson M."/>
            <person name="Quesneville H."/>
            <person name="Rouhier N."/>
            <person name="Sakthikumar S."/>
            <person name="Salamov A.A."/>
            <person name="Schmutz J."/>
            <person name="Selles B."/>
            <person name="Shapiro H."/>
            <person name="Tanguay P."/>
            <person name="Tuskan G.A."/>
            <person name="Henrissat B."/>
            <person name="Van de Peer Y."/>
            <person name="Rouze P."/>
            <person name="Ellis J.G."/>
            <person name="Dodds P.N."/>
            <person name="Schein J.E."/>
            <person name="Zhong S."/>
            <person name="Hamelin R.C."/>
            <person name="Grigoriev I.V."/>
            <person name="Szabo L.J."/>
            <person name="Martin F."/>
        </authorList>
    </citation>
    <scope>NUCLEOTIDE SEQUENCE [LARGE SCALE GENOMIC DNA]</scope>
    <source>
        <strain evidence="3">98AG31 / pathotype 3-4-7</strain>
    </source>
</reference>
<feature type="chain" id="PRO_5003317198" evidence="1">
    <location>
        <begin position="21"/>
        <end position="177"/>
    </location>
</feature>
<dbReference type="GeneID" id="18921236"/>
<dbReference type="EMBL" id="GL883090">
    <property type="protein sequence ID" value="EGG13238.1"/>
    <property type="molecule type" value="Genomic_DNA"/>
</dbReference>
<feature type="signal peptide" evidence="1">
    <location>
        <begin position="1"/>
        <end position="20"/>
    </location>
</feature>
<evidence type="ECO:0000313" key="3">
    <source>
        <dbReference type="Proteomes" id="UP000001072"/>
    </source>
</evidence>
<dbReference type="InParanoid" id="F4R336"/>
<dbReference type="HOGENOM" id="CLU_1518188_0_0_1"/>
<accession>F4R336</accession>
<protein>
    <submittedName>
        <fullName evidence="2">Secreted protein</fullName>
    </submittedName>
</protein>
<organism evidence="3">
    <name type="scientific">Melampsora larici-populina (strain 98AG31 / pathotype 3-4-7)</name>
    <name type="common">Poplar leaf rust fungus</name>
    <dbReference type="NCBI Taxonomy" id="747676"/>
    <lineage>
        <taxon>Eukaryota</taxon>
        <taxon>Fungi</taxon>
        <taxon>Dikarya</taxon>
        <taxon>Basidiomycota</taxon>
        <taxon>Pucciniomycotina</taxon>
        <taxon>Pucciniomycetes</taxon>
        <taxon>Pucciniales</taxon>
        <taxon>Melampsoraceae</taxon>
        <taxon>Melampsora</taxon>
    </lineage>
</organism>
<keyword evidence="1" id="KW-0732">Signal</keyword>
<name>F4R336_MELLP</name>
<dbReference type="Proteomes" id="UP000001072">
    <property type="component" value="Unassembled WGS sequence"/>
</dbReference>
<gene>
    <name evidence="2" type="ORF">MELLADRAFT_100947</name>
</gene>
<dbReference type="AlphaFoldDB" id="F4R336"/>
<dbReference type="KEGG" id="mlr:MELLADRAFT_100947"/>
<dbReference type="RefSeq" id="XP_007404176.1">
    <property type="nucleotide sequence ID" value="XM_007404114.1"/>
</dbReference>
<keyword evidence="3" id="KW-1185">Reference proteome</keyword>
<evidence type="ECO:0000256" key="1">
    <source>
        <dbReference type="SAM" id="SignalP"/>
    </source>
</evidence>
<proteinExistence type="predicted"/>
<evidence type="ECO:0000313" key="2">
    <source>
        <dbReference type="EMBL" id="EGG13238.1"/>
    </source>
</evidence>
<dbReference type="VEuPathDB" id="FungiDB:MELLADRAFT_100947"/>
<sequence length="177" mass="20011">MKSITFILLLSSTFYFNTISKNIQSNPKVESNRFNPYKNAYPDTEPINCMKFPNSPGATPYAYKTTVDACLNAAETLINSGNQGVAQCENCKQYFLDKNDRPIYPSAKTGMNLKNLEYYTRRYLYMACVPENKSLPPVVVPEIEDIPPEYAVPDISTPWTIELMDFSLDQCQAGENS</sequence>